<dbReference type="Pfam" id="PF01501">
    <property type="entry name" value="Glyco_transf_8"/>
    <property type="match status" value="1"/>
</dbReference>
<proteinExistence type="predicted"/>
<dbReference type="EMBL" id="JACIDW010000001">
    <property type="protein sequence ID" value="MBB3962789.1"/>
    <property type="molecule type" value="Genomic_DNA"/>
</dbReference>
<keyword evidence="5" id="KW-1185">Reference proteome</keyword>
<dbReference type="PANTHER" id="PTHR13778">
    <property type="entry name" value="GLYCOSYLTRANSFERASE 8 DOMAIN-CONTAINING PROTEIN"/>
    <property type="match status" value="1"/>
</dbReference>
<evidence type="ECO:0000256" key="2">
    <source>
        <dbReference type="ARBA" id="ARBA00022679"/>
    </source>
</evidence>
<dbReference type="InterPro" id="IPR029044">
    <property type="entry name" value="Nucleotide-diphossugar_trans"/>
</dbReference>
<name>A0A7W6CMM7_9HYPH</name>
<comment type="caution">
    <text evidence="4">The sequence shown here is derived from an EMBL/GenBank/DDBJ whole genome shotgun (WGS) entry which is preliminary data.</text>
</comment>
<evidence type="ECO:0000256" key="3">
    <source>
        <dbReference type="ARBA" id="ARBA00022723"/>
    </source>
</evidence>
<dbReference type="CDD" id="cd04194">
    <property type="entry name" value="GT8_A4GalT_like"/>
    <property type="match status" value="1"/>
</dbReference>
<dbReference type="GO" id="GO:0046872">
    <property type="term" value="F:metal ion binding"/>
    <property type="evidence" value="ECO:0007669"/>
    <property type="project" value="UniProtKB-KW"/>
</dbReference>
<dbReference type="RefSeq" id="WP_343056446.1">
    <property type="nucleotide sequence ID" value="NZ_JACIDW010000001.1"/>
</dbReference>
<organism evidence="4 5">
    <name type="scientific">Rhizobium metallidurans</name>
    <dbReference type="NCBI Taxonomy" id="1265931"/>
    <lineage>
        <taxon>Bacteria</taxon>
        <taxon>Pseudomonadati</taxon>
        <taxon>Pseudomonadota</taxon>
        <taxon>Alphaproteobacteria</taxon>
        <taxon>Hyphomicrobiales</taxon>
        <taxon>Rhizobiaceae</taxon>
        <taxon>Rhizobium/Agrobacterium group</taxon>
        <taxon>Rhizobium</taxon>
    </lineage>
</organism>
<dbReference type="Gene3D" id="3.90.550.10">
    <property type="entry name" value="Spore Coat Polysaccharide Biosynthesis Protein SpsA, Chain A"/>
    <property type="match status" value="1"/>
</dbReference>
<gene>
    <name evidence="4" type="ORF">GGQ67_000407</name>
</gene>
<dbReference type="InterPro" id="IPR002495">
    <property type="entry name" value="Glyco_trans_8"/>
</dbReference>
<keyword evidence="3" id="KW-0479">Metal-binding</keyword>
<accession>A0A7W6CMM7</accession>
<dbReference type="Proteomes" id="UP000582090">
    <property type="component" value="Unassembled WGS sequence"/>
</dbReference>
<sequence>MLAADSAYAMPLATTIRSVAEANASAWPLEIHVIHDGIDSATQQRIFDSSPRGSVTIDWHAIDVSLFASDYVPLPYISRMTFSRLVLPSVLTERVGKVLYLDSDILVLGDLSPLCDIDLSDAVIGAVLDPLDAEVKRNKRGLEKVPRVGHYFNAGVLLVDLGNWRNAQVTEKTLNYLDRFPKSPFSDQDALNVACDGLWKQLDSKWNFQCEPHESIVSAVDAGRPAIAHFVTKSKPWKPSSMSVNAARYDAVRARTRFARSMPEIAREEIATLAHKLLKRSSLVRSAWSLAKSFRNARPAMIAQSRTEDK</sequence>
<keyword evidence="1" id="KW-0328">Glycosyltransferase</keyword>
<evidence type="ECO:0000256" key="1">
    <source>
        <dbReference type="ARBA" id="ARBA00022676"/>
    </source>
</evidence>
<dbReference type="AlphaFoldDB" id="A0A7W6CMM7"/>
<evidence type="ECO:0000313" key="4">
    <source>
        <dbReference type="EMBL" id="MBB3962789.1"/>
    </source>
</evidence>
<dbReference type="PANTHER" id="PTHR13778:SF47">
    <property type="entry name" value="LIPOPOLYSACCHARIDE 1,3-GALACTOSYLTRANSFERASE"/>
    <property type="match status" value="1"/>
</dbReference>
<dbReference type="InterPro" id="IPR050748">
    <property type="entry name" value="Glycosyltrans_8_dom-fam"/>
</dbReference>
<evidence type="ECO:0000313" key="5">
    <source>
        <dbReference type="Proteomes" id="UP000582090"/>
    </source>
</evidence>
<dbReference type="SUPFAM" id="SSF53448">
    <property type="entry name" value="Nucleotide-diphospho-sugar transferases"/>
    <property type="match status" value="1"/>
</dbReference>
<keyword evidence="2 4" id="KW-0808">Transferase</keyword>
<dbReference type="GO" id="GO:0016757">
    <property type="term" value="F:glycosyltransferase activity"/>
    <property type="evidence" value="ECO:0007669"/>
    <property type="project" value="UniProtKB-KW"/>
</dbReference>
<reference evidence="4 5" key="1">
    <citation type="submission" date="2020-08" db="EMBL/GenBank/DDBJ databases">
        <title>Genomic Encyclopedia of Type Strains, Phase IV (KMG-IV): sequencing the most valuable type-strain genomes for metagenomic binning, comparative biology and taxonomic classification.</title>
        <authorList>
            <person name="Goeker M."/>
        </authorList>
    </citation>
    <scope>NUCLEOTIDE SEQUENCE [LARGE SCALE GENOMIC DNA]</scope>
    <source>
        <strain evidence="4 5">DSM 26575</strain>
    </source>
</reference>
<protein>
    <submittedName>
        <fullName evidence="4">Lipopolysaccharide biosynthesis glycosyltransferase</fullName>
    </submittedName>
</protein>